<gene>
    <name evidence="1" type="ORF">LCGC14_2481000</name>
</gene>
<protein>
    <submittedName>
        <fullName evidence="1">Uncharacterized protein</fullName>
    </submittedName>
</protein>
<name>A0A0F9B7J3_9ZZZZ</name>
<dbReference type="AlphaFoldDB" id="A0A0F9B7J3"/>
<evidence type="ECO:0000313" key="1">
    <source>
        <dbReference type="EMBL" id="KKL17889.1"/>
    </source>
</evidence>
<reference evidence="1" key="1">
    <citation type="journal article" date="2015" name="Nature">
        <title>Complex archaea that bridge the gap between prokaryotes and eukaryotes.</title>
        <authorList>
            <person name="Spang A."/>
            <person name="Saw J.H."/>
            <person name="Jorgensen S.L."/>
            <person name="Zaremba-Niedzwiedzka K."/>
            <person name="Martijn J."/>
            <person name="Lind A.E."/>
            <person name="van Eijk R."/>
            <person name="Schleper C."/>
            <person name="Guy L."/>
            <person name="Ettema T.J."/>
        </authorList>
    </citation>
    <scope>NUCLEOTIDE SEQUENCE</scope>
</reference>
<dbReference type="EMBL" id="LAZR01039080">
    <property type="protein sequence ID" value="KKL17889.1"/>
    <property type="molecule type" value="Genomic_DNA"/>
</dbReference>
<accession>A0A0F9B7J3</accession>
<sequence>DLSNDDDGENIVLRINTKAFNLDNNFLRKAYNLIRVHGKFLKGTRIHYKLDGEVINGGTTLKQKPNGAGELIMVCPNRGDQANEIEVVIEGSKVDTSPVVIDDILLGVTQLRTLR</sequence>
<comment type="caution">
    <text evidence="1">The sequence shown here is derived from an EMBL/GenBank/DDBJ whole genome shotgun (WGS) entry which is preliminary data.</text>
</comment>
<organism evidence="1">
    <name type="scientific">marine sediment metagenome</name>
    <dbReference type="NCBI Taxonomy" id="412755"/>
    <lineage>
        <taxon>unclassified sequences</taxon>
        <taxon>metagenomes</taxon>
        <taxon>ecological metagenomes</taxon>
    </lineage>
</organism>
<proteinExistence type="predicted"/>
<feature type="non-terminal residue" evidence="1">
    <location>
        <position position="1"/>
    </location>
</feature>